<comment type="caution">
    <text evidence="1">The sequence shown here is derived from an EMBL/GenBank/DDBJ whole genome shotgun (WGS) entry which is preliminary data.</text>
</comment>
<sequence length="85" mass="9352">MSDHLSTASQENLKSVVVSLFKKAVNPFKAYFDCELRKLAPTKSTTDFTTALRSLVSDCDFVGSENHHLTIRKSVAVTTGTLKNC</sequence>
<gene>
    <name evidence="1" type="ORF">PoB_006449700</name>
</gene>
<proteinExistence type="predicted"/>
<evidence type="ECO:0000313" key="2">
    <source>
        <dbReference type="Proteomes" id="UP000735302"/>
    </source>
</evidence>
<evidence type="ECO:0000313" key="1">
    <source>
        <dbReference type="EMBL" id="GFO37992.1"/>
    </source>
</evidence>
<keyword evidence="2" id="KW-1185">Reference proteome</keyword>
<dbReference type="EMBL" id="BLXT01007308">
    <property type="protein sequence ID" value="GFO37992.1"/>
    <property type="molecule type" value="Genomic_DNA"/>
</dbReference>
<dbReference type="Proteomes" id="UP000735302">
    <property type="component" value="Unassembled WGS sequence"/>
</dbReference>
<accession>A0AAV4D1G7</accession>
<organism evidence="1 2">
    <name type="scientific">Plakobranchus ocellatus</name>
    <dbReference type="NCBI Taxonomy" id="259542"/>
    <lineage>
        <taxon>Eukaryota</taxon>
        <taxon>Metazoa</taxon>
        <taxon>Spiralia</taxon>
        <taxon>Lophotrochozoa</taxon>
        <taxon>Mollusca</taxon>
        <taxon>Gastropoda</taxon>
        <taxon>Heterobranchia</taxon>
        <taxon>Euthyneura</taxon>
        <taxon>Panpulmonata</taxon>
        <taxon>Sacoglossa</taxon>
        <taxon>Placobranchoidea</taxon>
        <taxon>Plakobranchidae</taxon>
        <taxon>Plakobranchus</taxon>
    </lineage>
</organism>
<dbReference type="AlphaFoldDB" id="A0AAV4D1G7"/>
<reference evidence="1 2" key="1">
    <citation type="journal article" date="2021" name="Elife">
        <title>Chloroplast acquisition without the gene transfer in kleptoplastic sea slugs, Plakobranchus ocellatus.</title>
        <authorList>
            <person name="Maeda T."/>
            <person name="Takahashi S."/>
            <person name="Yoshida T."/>
            <person name="Shimamura S."/>
            <person name="Takaki Y."/>
            <person name="Nagai Y."/>
            <person name="Toyoda A."/>
            <person name="Suzuki Y."/>
            <person name="Arimoto A."/>
            <person name="Ishii H."/>
            <person name="Satoh N."/>
            <person name="Nishiyama T."/>
            <person name="Hasebe M."/>
            <person name="Maruyama T."/>
            <person name="Minagawa J."/>
            <person name="Obokata J."/>
            <person name="Shigenobu S."/>
        </authorList>
    </citation>
    <scope>NUCLEOTIDE SEQUENCE [LARGE SCALE GENOMIC DNA]</scope>
</reference>
<protein>
    <submittedName>
        <fullName evidence="1">Uncharacterized protein</fullName>
    </submittedName>
</protein>
<name>A0AAV4D1G7_9GAST</name>